<dbReference type="Pfam" id="PF12738">
    <property type="entry name" value="PTCB-BRCT"/>
    <property type="match status" value="2"/>
</dbReference>
<feature type="domain" description="BRCT" evidence="2">
    <location>
        <begin position="93"/>
        <end position="173"/>
    </location>
</feature>
<feature type="compositionally biased region" description="Basic and acidic residues" evidence="1">
    <location>
        <begin position="959"/>
        <end position="973"/>
    </location>
</feature>
<dbReference type="EMBL" id="AYKW01000019">
    <property type="protein sequence ID" value="PIL29696.1"/>
    <property type="molecule type" value="Genomic_DNA"/>
</dbReference>
<dbReference type="GO" id="GO:0035361">
    <property type="term" value="C:Cul8-RING ubiquitin ligase complex"/>
    <property type="evidence" value="ECO:0007669"/>
    <property type="project" value="TreeGrafter"/>
</dbReference>
<feature type="domain" description="BRCT" evidence="2">
    <location>
        <begin position="1"/>
        <end position="92"/>
    </location>
</feature>
<protein>
    <recommendedName>
        <fullName evidence="2">BRCT domain-containing protein</fullName>
    </recommendedName>
</protein>
<feature type="domain" description="BRCT" evidence="2">
    <location>
        <begin position="347"/>
        <end position="423"/>
    </location>
</feature>
<feature type="compositionally biased region" description="Acidic residues" evidence="1">
    <location>
        <begin position="851"/>
        <end position="861"/>
    </location>
</feature>
<comment type="caution">
    <text evidence="3">The sequence shown here is derived from an EMBL/GenBank/DDBJ whole genome shotgun (WGS) entry which is preliminary data.</text>
</comment>
<organism evidence="3 4">
    <name type="scientific">Ganoderma sinense ZZ0214-1</name>
    <dbReference type="NCBI Taxonomy" id="1077348"/>
    <lineage>
        <taxon>Eukaryota</taxon>
        <taxon>Fungi</taxon>
        <taxon>Dikarya</taxon>
        <taxon>Basidiomycota</taxon>
        <taxon>Agaricomycotina</taxon>
        <taxon>Agaricomycetes</taxon>
        <taxon>Polyporales</taxon>
        <taxon>Polyporaceae</taxon>
        <taxon>Ganoderma</taxon>
    </lineage>
</organism>
<dbReference type="GO" id="GO:0006302">
    <property type="term" value="P:double-strand break repair"/>
    <property type="evidence" value="ECO:0007669"/>
    <property type="project" value="TreeGrafter"/>
</dbReference>
<evidence type="ECO:0000313" key="4">
    <source>
        <dbReference type="Proteomes" id="UP000230002"/>
    </source>
</evidence>
<dbReference type="GO" id="GO:1990683">
    <property type="term" value="P:DNA double-strand break attachment to nuclear envelope"/>
    <property type="evidence" value="ECO:0007669"/>
    <property type="project" value="TreeGrafter"/>
</dbReference>
<evidence type="ECO:0000256" key="1">
    <source>
        <dbReference type="SAM" id="MobiDB-lite"/>
    </source>
</evidence>
<feature type="compositionally biased region" description="Acidic residues" evidence="1">
    <location>
        <begin position="581"/>
        <end position="592"/>
    </location>
</feature>
<feature type="compositionally biased region" description="Basic residues" evidence="1">
    <location>
        <begin position="489"/>
        <end position="499"/>
    </location>
</feature>
<dbReference type="Pfam" id="PF16770">
    <property type="entry name" value="RTT107_BRCT_5"/>
    <property type="match status" value="1"/>
</dbReference>
<dbReference type="SMART" id="SM00292">
    <property type="entry name" value="BRCT"/>
    <property type="match status" value="5"/>
</dbReference>
<dbReference type="Gene3D" id="3.40.50.10190">
    <property type="entry name" value="BRCT domain"/>
    <property type="match status" value="4"/>
</dbReference>
<keyword evidence="4" id="KW-1185">Reference proteome</keyword>
<feature type="compositionally biased region" description="Polar residues" evidence="1">
    <location>
        <begin position="821"/>
        <end position="830"/>
    </location>
</feature>
<gene>
    <name evidence="3" type="ORF">GSI_08134</name>
</gene>
<dbReference type="Pfam" id="PF16589">
    <property type="entry name" value="BRCT_2"/>
    <property type="match status" value="1"/>
</dbReference>
<feature type="compositionally biased region" description="Acidic residues" evidence="1">
    <location>
        <begin position="1004"/>
        <end position="1013"/>
    </location>
</feature>
<feature type="compositionally biased region" description="Low complexity" evidence="1">
    <location>
        <begin position="980"/>
        <end position="990"/>
    </location>
</feature>
<proteinExistence type="predicted"/>
<feature type="compositionally biased region" description="Basic residues" evidence="1">
    <location>
        <begin position="866"/>
        <end position="875"/>
    </location>
</feature>
<evidence type="ECO:0000313" key="3">
    <source>
        <dbReference type="EMBL" id="PIL29696.1"/>
    </source>
</evidence>
<dbReference type="InterPro" id="IPR001357">
    <property type="entry name" value="BRCT_dom"/>
</dbReference>
<dbReference type="PROSITE" id="PS50172">
    <property type="entry name" value="BRCT"/>
    <property type="match status" value="4"/>
</dbReference>
<dbReference type="CDD" id="cd17743">
    <property type="entry name" value="BRCT_BRC1_like_rpt5"/>
    <property type="match status" value="1"/>
</dbReference>
<dbReference type="AlphaFoldDB" id="A0A2G8S7D9"/>
<feature type="compositionally biased region" description="Acidic residues" evidence="1">
    <location>
        <begin position="700"/>
        <end position="716"/>
    </location>
</feature>
<dbReference type="PANTHER" id="PTHR47667:SF1">
    <property type="entry name" value="REGULATOR OF TY1 TRANSPOSITION PROTEIN 107"/>
    <property type="match status" value="1"/>
</dbReference>
<feature type="compositionally biased region" description="Basic residues" evidence="1">
    <location>
        <begin position="622"/>
        <end position="631"/>
    </location>
</feature>
<accession>A0A2G8S7D9</accession>
<dbReference type="PANTHER" id="PTHR47667">
    <property type="entry name" value="REGULATOR OF TY1 TRANSPOSITION PROTEIN 107"/>
    <property type="match status" value="1"/>
</dbReference>
<dbReference type="STRING" id="1077348.A0A2G8S7D9"/>
<reference evidence="3 4" key="1">
    <citation type="journal article" date="2015" name="Sci. Rep.">
        <title>Chromosome-level genome map provides insights into diverse defense mechanisms in the medicinal fungus Ganoderma sinense.</title>
        <authorList>
            <person name="Zhu Y."/>
            <person name="Xu J."/>
            <person name="Sun C."/>
            <person name="Zhou S."/>
            <person name="Xu H."/>
            <person name="Nelson D.R."/>
            <person name="Qian J."/>
            <person name="Song J."/>
            <person name="Luo H."/>
            <person name="Xiang L."/>
            <person name="Li Y."/>
            <person name="Xu Z."/>
            <person name="Ji A."/>
            <person name="Wang L."/>
            <person name="Lu S."/>
            <person name="Hayward A."/>
            <person name="Sun W."/>
            <person name="Li X."/>
            <person name="Schwartz D.C."/>
            <person name="Wang Y."/>
            <person name="Chen S."/>
        </authorList>
    </citation>
    <scope>NUCLEOTIDE SEQUENCE [LARGE SCALE GENOMIC DNA]</scope>
    <source>
        <strain evidence="3 4">ZZ0214-1</strain>
    </source>
</reference>
<evidence type="ECO:0000259" key="2">
    <source>
        <dbReference type="PROSITE" id="PS50172"/>
    </source>
</evidence>
<feature type="compositionally biased region" description="Acidic residues" evidence="1">
    <location>
        <begin position="472"/>
        <end position="484"/>
    </location>
</feature>
<feature type="compositionally biased region" description="Acidic residues" evidence="1">
    <location>
        <begin position="764"/>
        <end position="773"/>
    </location>
</feature>
<dbReference type="GO" id="GO:0005634">
    <property type="term" value="C:nucleus"/>
    <property type="evidence" value="ECO:0007669"/>
    <property type="project" value="TreeGrafter"/>
</dbReference>
<sequence>MPEDFFDGVFYYISETLPLDKRDELNDVLEPRGGEPVPLADPRLTHFIAASLPLEEFIESPPEDSAAHIVTPFWVERSAILESPQEAEYYSADPAFLFSGIVAAATDLSKSDCELISAAVTALGGQWRTALTRDVTHLFALAPGSAKYETAMHYREKSGIRVLVPHWFDDTVRLGIRDLPTRNYEWPEPRVFQPRPEGRTTQEDEDYEPPADRLVLYDTASLSNDEQRKVRAASRNVWKGKKLLLGLSLDLSDHQRRALAADIRRQGGEVVELSPSKSRTQDRVREEIAKLDEADIFVTRFRTGPAYVKAYRQKKTIGTLAWLWYVRATGTLTRPADQLLHYPIPDKPADGFDKEVVTVTNYTGKDREYLKKLITLMGGEFTASMSAETNTIVVAAYLQGTKTDKATSWSIPIVNHTWVEDCFVQWRRLTPARDKYIVFPPGVDFSAVLAERGIGRITWEPSELEEMQRAAEDDDDVEMHEEAEEAPRTPKRATRKKSKSASESPAKARKKRRIEEEEAEEEEAQAPRATAQSAGEVEKAVAMDEEEGEGEISLGAEMDVDADFSKVLKGKANGTRKARDEEMDVDTDEEEAGPSKTPAKKGPPPKRVAREQDMPAVDVPVKRRLVRRYTPRKTDDEAEEEEDAQPARDVVTTPSPVKRPARTYGSAKSKRTPRGGKDAETELSSVTKKPQSTRRKVAPVEEDVEMAEDSSEEEEMPPPKSKAKAMESKKTVSARGAKAKEQEKEKPVAQPVKRKIVELPSSDSDSDSIDEEERSILTDLLPNRKGKSRESAASPTKAPVGRTPQRLDPVVVRTVVDAYGSPTTKANGKTSPLKVGPPKKAAKSAAPPAPAEEEDEPEPEPEPARKRGTKAKKPTRAASPAESGRSTPPPPAAKARTVRKTSGAAAENAEAGPSRASMSTAGTGSPSKLLRTPSKRSAATKATKRLHDVIMPDVVSFQKEMKKGAVRMSHEQEQEAAVSAAKGKTPAKTPAKGKKRASIGSEGVPEEEEEEERMPEKKKRKPNEAEAVPDAKGKKKAGGRKSTAAESEEPEGHEGPAAKKAGAVAPTSNGVAQGKNVRVMTTQLTLSEDVVRGLTKLGVKIVTKPSECTHLLVRSVVRTEKFLCAMAVAPHVLSEKWAIMSAANKKLLPEADYAIEDESTENKYNFVLADALKRAKKNAGKLFGGMTFYVTSKVPVETKLLKNVVTANGGQAIDWEEASYQVQGSF</sequence>
<feature type="compositionally biased region" description="Polar residues" evidence="1">
    <location>
        <begin position="916"/>
        <end position="926"/>
    </location>
</feature>
<feature type="domain" description="BRCT" evidence="2">
    <location>
        <begin position="1094"/>
        <end position="1155"/>
    </location>
</feature>
<dbReference type="InterPro" id="IPR036420">
    <property type="entry name" value="BRCT_dom_sf"/>
</dbReference>
<dbReference type="CDD" id="cd18436">
    <property type="entry name" value="BRCT_BRC1_like_rpt2"/>
    <property type="match status" value="1"/>
</dbReference>
<dbReference type="Proteomes" id="UP000230002">
    <property type="component" value="Unassembled WGS sequence"/>
</dbReference>
<feature type="region of interest" description="Disordered" evidence="1">
    <location>
        <begin position="460"/>
        <end position="1069"/>
    </location>
</feature>
<name>A0A2G8S7D9_9APHY</name>
<dbReference type="OrthoDB" id="342264at2759"/>
<dbReference type="InterPro" id="IPR053036">
    <property type="entry name" value="CellCycle_DNARepair_Reg"/>
</dbReference>
<feature type="compositionally biased region" description="Basic and acidic residues" evidence="1">
    <location>
        <begin position="738"/>
        <end position="747"/>
    </location>
</feature>
<dbReference type="SUPFAM" id="SSF52113">
    <property type="entry name" value="BRCT domain"/>
    <property type="match status" value="4"/>
</dbReference>
<feature type="region of interest" description="Disordered" evidence="1">
    <location>
        <begin position="188"/>
        <end position="208"/>
    </location>
</feature>